<keyword evidence="3" id="KW-1185">Reference proteome</keyword>
<reference evidence="2 3" key="1">
    <citation type="submission" date="2016-06" db="EMBL/GenBank/DDBJ databases">
        <title>Evolution of pathogenesis and genome organization in the Tremellales.</title>
        <authorList>
            <person name="Cuomo C."/>
            <person name="Litvintseva A."/>
            <person name="Heitman J."/>
            <person name="Chen Y."/>
            <person name="Sun S."/>
            <person name="Springer D."/>
            <person name="Dromer F."/>
            <person name="Young S."/>
            <person name="Zeng Q."/>
            <person name="Chapman S."/>
            <person name="Gujja S."/>
            <person name="Saif S."/>
            <person name="Birren B."/>
        </authorList>
    </citation>
    <scope>NUCLEOTIDE SEQUENCE [LARGE SCALE GENOMIC DNA]</scope>
    <source>
        <strain evidence="2 3">ATCC 28783</strain>
    </source>
</reference>
<dbReference type="Proteomes" id="UP000289152">
    <property type="component" value="Unassembled WGS sequence"/>
</dbReference>
<feature type="region of interest" description="Disordered" evidence="1">
    <location>
        <begin position="1"/>
        <end position="117"/>
    </location>
</feature>
<dbReference type="EMBL" id="SDIL01000003">
    <property type="protein sequence ID" value="RXK42250.1"/>
    <property type="molecule type" value="Genomic_DNA"/>
</dbReference>
<evidence type="ECO:0000313" key="2">
    <source>
        <dbReference type="EMBL" id="RXK42250.1"/>
    </source>
</evidence>
<feature type="region of interest" description="Disordered" evidence="1">
    <location>
        <begin position="323"/>
        <end position="342"/>
    </location>
</feature>
<comment type="caution">
    <text evidence="2">The sequence shown here is derived from an EMBL/GenBank/DDBJ whole genome shotgun (WGS) entry which is preliminary data.</text>
</comment>
<feature type="compositionally biased region" description="Pro residues" evidence="1">
    <location>
        <begin position="96"/>
        <end position="108"/>
    </location>
</feature>
<sequence length="626" mass="67997">MQGENDNAAPPQDDADETHHILRVEGQEGLPTYEQSIDVVPPAEGGEQEENNSTARFGRWRGWVEKRALERYPTGNDPNSRRQARQALQAQSSSPSHPPPSYLPPAHIPPTRISKPHTPLPPTDLCILPVPDEPHSTCPPTCSLTLFDGDLILLGTAEGLKSLNSQGARHVWTGLPVWNIRILSVFFTEEGQTPRGTVAVFCGGDGKKGGEVRVWKLESLVSLGRWSAMQDLSHGGIDLSVSSGKGKGKIRSHGNEERRDMGIAEAWAGDFVVLSVKDVLCMTTGSSKSMIVTPQVGPFNNNDPNHNGVNGGGGFGDRSGVSSVRSVGSGVRPNGTSGMTGGEIANEITRSNEQSDETPIIIAIGTKDLVFLFLGRSSFSSPIQFKTKKSFYLPSSPHHLSLLTLSTPLIIDHELDSEDLSLGIFVSFGSKACLIKVVDSTVTDLDLGKKGKEWGPVRWIGMRDEGEVGVFTRGNESFVFLSPIRIPFSAGGNVPLARAEWHEQPISICVRETESSSQERNEEIERFGMEGNEVGDEDGGRERRRMLRITATSSGILHTHKIDLFSEEYKGNSIPAALGTQARLLSNGWEGLRAVKGEMDEGMVAIVKKAPGDWRVVRSETMRKMG</sequence>
<organism evidence="2 3">
    <name type="scientific">Tremella mesenterica</name>
    <name type="common">Jelly fungus</name>
    <dbReference type="NCBI Taxonomy" id="5217"/>
    <lineage>
        <taxon>Eukaryota</taxon>
        <taxon>Fungi</taxon>
        <taxon>Dikarya</taxon>
        <taxon>Basidiomycota</taxon>
        <taxon>Agaricomycotina</taxon>
        <taxon>Tremellomycetes</taxon>
        <taxon>Tremellales</taxon>
        <taxon>Tremellaceae</taxon>
        <taxon>Tremella</taxon>
    </lineage>
</organism>
<protein>
    <submittedName>
        <fullName evidence="2">Uncharacterized protein</fullName>
    </submittedName>
</protein>
<feature type="compositionally biased region" description="Basic and acidic residues" evidence="1">
    <location>
        <begin position="17"/>
        <end position="26"/>
    </location>
</feature>
<feature type="compositionally biased region" description="Low complexity" evidence="1">
    <location>
        <begin position="85"/>
        <end position="95"/>
    </location>
</feature>
<feature type="compositionally biased region" description="Low complexity" evidence="1">
    <location>
        <begin position="323"/>
        <end position="335"/>
    </location>
</feature>
<evidence type="ECO:0000313" key="3">
    <source>
        <dbReference type="Proteomes" id="UP000289152"/>
    </source>
</evidence>
<dbReference type="STRING" id="5217.A0A4Q1BVU0"/>
<dbReference type="VEuPathDB" id="FungiDB:TREMEDRAFT_63190"/>
<dbReference type="AlphaFoldDB" id="A0A4Q1BVU0"/>
<dbReference type="OrthoDB" id="2590590at2759"/>
<accession>A0A4Q1BVU0</accession>
<evidence type="ECO:0000256" key="1">
    <source>
        <dbReference type="SAM" id="MobiDB-lite"/>
    </source>
</evidence>
<name>A0A4Q1BVU0_TREME</name>
<dbReference type="InParanoid" id="A0A4Q1BVU0"/>
<proteinExistence type="predicted"/>
<feature type="compositionally biased region" description="Low complexity" evidence="1">
    <location>
        <begin position="1"/>
        <end position="12"/>
    </location>
</feature>
<gene>
    <name evidence="2" type="ORF">M231_00609</name>
</gene>